<keyword evidence="3" id="KW-1185">Reference proteome</keyword>
<dbReference type="EMBL" id="JBHRTS010000001">
    <property type="protein sequence ID" value="MFC3192647.1"/>
    <property type="molecule type" value="Genomic_DNA"/>
</dbReference>
<evidence type="ECO:0000313" key="2">
    <source>
        <dbReference type="EMBL" id="MFC3192647.1"/>
    </source>
</evidence>
<dbReference type="RefSeq" id="WP_077412816.1">
    <property type="nucleotide sequence ID" value="NZ_JBHRTS010000001.1"/>
</dbReference>
<keyword evidence="1" id="KW-0732">Signal</keyword>
<protein>
    <submittedName>
        <fullName evidence="2">Uncharacterized protein</fullName>
    </submittedName>
</protein>
<accession>A0ABV7J677</accession>
<comment type="caution">
    <text evidence="2">The sequence shown here is derived from an EMBL/GenBank/DDBJ whole genome shotgun (WGS) entry which is preliminary data.</text>
</comment>
<gene>
    <name evidence="2" type="ORF">ACFODZ_00205</name>
</gene>
<dbReference type="Proteomes" id="UP001595533">
    <property type="component" value="Unassembled WGS sequence"/>
</dbReference>
<evidence type="ECO:0000313" key="3">
    <source>
        <dbReference type="Proteomes" id="UP001595533"/>
    </source>
</evidence>
<organism evidence="2 3">
    <name type="scientific">Marinicella sediminis</name>
    <dbReference type="NCBI Taxonomy" id="1792834"/>
    <lineage>
        <taxon>Bacteria</taxon>
        <taxon>Pseudomonadati</taxon>
        <taxon>Pseudomonadota</taxon>
        <taxon>Gammaproteobacteria</taxon>
        <taxon>Lysobacterales</taxon>
        <taxon>Marinicellaceae</taxon>
        <taxon>Marinicella</taxon>
    </lineage>
</organism>
<proteinExistence type="predicted"/>
<feature type="signal peptide" evidence="1">
    <location>
        <begin position="1"/>
        <end position="20"/>
    </location>
</feature>
<reference evidence="3" key="1">
    <citation type="journal article" date="2019" name="Int. J. Syst. Evol. Microbiol.">
        <title>The Global Catalogue of Microorganisms (GCM) 10K type strain sequencing project: providing services to taxonomists for standard genome sequencing and annotation.</title>
        <authorList>
            <consortium name="The Broad Institute Genomics Platform"/>
            <consortium name="The Broad Institute Genome Sequencing Center for Infectious Disease"/>
            <person name="Wu L."/>
            <person name="Ma J."/>
        </authorList>
    </citation>
    <scope>NUCLEOTIDE SEQUENCE [LARGE SCALE GENOMIC DNA]</scope>
    <source>
        <strain evidence="3">KCTC 42953</strain>
    </source>
</reference>
<evidence type="ECO:0000256" key="1">
    <source>
        <dbReference type="SAM" id="SignalP"/>
    </source>
</evidence>
<feature type="chain" id="PRO_5045258637" evidence="1">
    <location>
        <begin position="21"/>
        <end position="348"/>
    </location>
</feature>
<name>A0ABV7J677_9GAMM</name>
<sequence length="348" mass="39686">MRYLILALCLTGVIFSQVEAKNEPDPAIQGKVAVEVNIKDLAEQIRMGITVFGDYQSEEQSTGYHMPQYITEHIESVFRELGIDHALVAREKPSQADLAGLKKRAQRKLHKQAYDAFLGELRQQGFSELMSFHFFPHNIREHRLGIPMINGYGMYKIPGSHCIYHTLGYFHIDLQGSSKDARHEVTETIPEKKKLDQFCLYGRDVKPLGIPWKKSHSMYSVDEQQRIEQILKNLVLKGLLDTFTRHGIINQQSTANRLYATLTLDEYTVVEKRSTDVFAVDGQELNRQELLSFLQGLVEHGQPGKVLVGMETKSAYTFGDLKALFIPVLKGSLIQMFRLGPDYELIEI</sequence>